<feature type="region of interest" description="Disordered" evidence="1">
    <location>
        <begin position="61"/>
        <end position="94"/>
    </location>
</feature>
<proteinExistence type="predicted"/>
<feature type="compositionally biased region" description="Polar residues" evidence="1">
    <location>
        <begin position="85"/>
        <end position="94"/>
    </location>
</feature>
<evidence type="ECO:0000313" key="3">
    <source>
        <dbReference type="Proteomes" id="UP000838412"/>
    </source>
</evidence>
<protein>
    <submittedName>
        <fullName evidence="2">Hypp2715 protein</fullName>
    </submittedName>
</protein>
<accession>A0A8J9ZWH8</accession>
<reference evidence="2" key="1">
    <citation type="submission" date="2022-01" db="EMBL/GenBank/DDBJ databases">
        <authorList>
            <person name="Braso-Vives M."/>
        </authorList>
    </citation>
    <scope>NUCLEOTIDE SEQUENCE</scope>
</reference>
<dbReference type="Proteomes" id="UP000838412">
    <property type="component" value="Chromosome 4"/>
</dbReference>
<evidence type="ECO:0000313" key="2">
    <source>
        <dbReference type="EMBL" id="CAH1263484.1"/>
    </source>
</evidence>
<evidence type="ECO:0000256" key="1">
    <source>
        <dbReference type="SAM" id="MobiDB-lite"/>
    </source>
</evidence>
<keyword evidence="3" id="KW-1185">Reference proteome</keyword>
<name>A0A8J9ZWH8_BRALA</name>
<dbReference type="AlphaFoldDB" id="A0A8J9ZWH8"/>
<dbReference type="EMBL" id="OV696689">
    <property type="protein sequence ID" value="CAH1263484.1"/>
    <property type="molecule type" value="Genomic_DNA"/>
</dbReference>
<organism evidence="2 3">
    <name type="scientific">Branchiostoma lanceolatum</name>
    <name type="common">Common lancelet</name>
    <name type="synonym">Amphioxus lanceolatum</name>
    <dbReference type="NCBI Taxonomy" id="7740"/>
    <lineage>
        <taxon>Eukaryota</taxon>
        <taxon>Metazoa</taxon>
        <taxon>Chordata</taxon>
        <taxon>Cephalochordata</taxon>
        <taxon>Leptocardii</taxon>
        <taxon>Amphioxiformes</taxon>
        <taxon>Branchiostomatidae</taxon>
        <taxon>Branchiostoma</taxon>
    </lineage>
</organism>
<sequence length="94" mass="10388">MVRGLGYGINLGSGGGGAMHLTQSPGTISDFTNTWEWTLRLEDRGGYRDEDGLNNAELDLSSRKPASRRPIVDPKDTLDMDYPTLRQQTTSPYV</sequence>
<gene>
    <name evidence="2" type="primary">Hypp2715</name>
    <name evidence="2" type="ORF">BLAG_LOCUS18173</name>
</gene>